<proteinExistence type="predicted"/>
<feature type="signal peptide" evidence="3">
    <location>
        <begin position="1"/>
        <end position="24"/>
    </location>
</feature>
<evidence type="ECO:0000313" key="5">
    <source>
        <dbReference type="EMBL" id="MFC5462668.1"/>
    </source>
</evidence>
<keyword evidence="1" id="KW-0677">Repeat</keyword>
<dbReference type="Pfam" id="PF25021">
    <property type="entry name" value="TEN_NHL"/>
    <property type="match status" value="1"/>
</dbReference>
<dbReference type="Pfam" id="PF01436">
    <property type="entry name" value="NHL"/>
    <property type="match status" value="1"/>
</dbReference>
<feature type="domain" description="Teneurin NHL" evidence="4">
    <location>
        <begin position="293"/>
        <end position="453"/>
    </location>
</feature>
<dbReference type="PROSITE" id="PS51125">
    <property type="entry name" value="NHL"/>
    <property type="match status" value="1"/>
</dbReference>
<dbReference type="EMBL" id="JBHSMU010000018">
    <property type="protein sequence ID" value="MFC5462668.1"/>
    <property type="molecule type" value="Genomic_DNA"/>
</dbReference>
<keyword evidence="6" id="KW-1185">Reference proteome</keyword>
<dbReference type="SUPFAM" id="SSF101898">
    <property type="entry name" value="NHL repeat"/>
    <property type="match status" value="2"/>
</dbReference>
<dbReference type="InterPro" id="IPR001258">
    <property type="entry name" value="NHL_repeat"/>
</dbReference>
<name>A0ABW0LD21_9BURK</name>
<protein>
    <recommendedName>
        <fullName evidence="4">Teneurin NHL domain-containing protein</fullName>
    </recommendedName>
</protein>
<dbReference type="Proteomes" id="UP001596050">
    <property type="component" value="Unassembled WGS sequence"/>
</dbReference>
<organism evidence="5 6">
    <name type="scientific">Massilia niabensis</name>
    <dbReference type="NCBI Taxonomy" id="544910"/>
    <lineage>
        <taxon>Bacteria</taxon>
        <taxon>Pseudomonadati</taxon>
        <taxon>Pseudomonadota</taxon>
        <taxon>Betaproteobacteria</taxon>
        <taxon>Burkholderiales</taxon>
        <taxon>Oxalobacteraceae</taxon>
        <taxon>Telluria group</taxon>
        <taxon>Massilia</taxon>
    </lineage>
</organism>
<evidence type="ECO:0000256" key="3">
    <source>
        <dbReference type="SAM" id="SignalP"/>
    </source>
</evidence>
<evidence type="ECO:0000313" key="6">
    <source>
        <dbReference type="Proteomes" id="UP001596050"/>
    </source>
</evidence>
<accession>A0ABW0LD21</accession>
<reference evidence="6" key="1">
    <citation type="journal article" date="2019" name="Int. J. Syst. Evol. Microbiol.">
        <title>The Global Catalogue of Microorganisms (GCM) 10K type strain sequencing project: providing services to taxonomists for standard genome sequencing and annotation.</title>
        <authorList>
            <consortium name="The Broad Institute Genomics Platform"/>
            <consortium name="The Broad Institute Genome Sequencing Center for Infectious Disease"/>
            <person name="Wu L."/>
            <person name="Ma J."/>
        </authorList>
    </citation>
    <scope>NUCLEOTIDE SEQUENCE [LARGE SCALE GENOMIC DNA]</scope>
    <source>
        <strain evidence="6">KACC 12649</strain>
    </source>
</reference>
<dbReference type="PANTHER" id="PTHR13833:SF71">
    <property type="entry name" value="NHL DOMAIN-CONTAINING PROTEIN"/>
    <property type="match status" value="1"/>
</dbReference>
<evidence type="ECO:0000259" key="4">
    <source>
        <dbReference type="Pfam" id="PF25021"/>
    </source>
</evidence>
<sequence>MFAISPLLPRRLAAVFVAPVMLLAACGGGGGDSSPPQGAAIPPVAPAPAPGASYGVGGSLGGLAAGSELKVALNGGLPLVLGQSGAFSFPNSLASGTTYAVTIAAQPAGQTCTIAGGSGSGTLAANVGNVAITCETTPPVVTLATIGGSIAGLEAGATLSLVNNGGTPVAYNTSGSFSFSNLQGAPYSLSVARQPAGQWCKVTGSAGIATEATTPVTVNCQSAQLVLLAGNGGGPGSANGAGTNARFTRPMGVVLDSAGNLFVADRDNSVIRKITPAGVVSTFVGSTGQFASVDGAGNAARFGSPLGLAIDPDDNLYVTDAWFNKLRKITPAGMVSTLADKPTMTGAPDVPATDTSWHLLAGIVRDAAGNLYVANSGNNVIRKRAPDGTVTTLTGRHNVCGHADGAAGAATFCGPTGIALDASGNLIVIDVDNQLVRKVSPQGAVTTLAGVPGQAGGRDGPGATATFGFPHFFYDARLPLPGIVVEPSGSVLLADYYNGRLRRIGPNGDVTAAAGLGEGYIDGDAANARFRNPTGIVLGAGGQVFIAEDTHVIRKLASGQVSTFAGKPLIGDQIDGVGRAAYFSNILGLAVDASGNIFVADENNHAIRKVTQAGLVTTFAGRANRTIKIEAGPAPDQVVNPNGIAIDRAGNLYVIDRSCVRKIAPDGSVTILAGSFVDSGYVDAAGATARFSMLSAIAVDDKGNVFVKDSYTFRKISPDGSVSTVARSGCGYRDGPQGEFCNVNGMVLDRAGNLYFSDSSNRNIRKLSPDGIMSTLAGNMVANSSRSGSADGQGAAAEFSSPGSLAIDSAGNLYVADGGNYTVRMITPAGAVSTLVGTVGRYEVHEGPLPAMIAGAVLAIGPDDRLYIGSANAVLTINLK</sequence>
<feature type="chain" id="PRO_5045771117" description="Teneurin NHL domain-containing protein" evidence="3">
    <location>
        <begin position="25"/>
        <end position="880"/>
    </location>
</feature>
<comment type="caution">
    <text evidence="5">The sequence shown here is derived from an EMBL/GenBank/DDBJ whole genome shotgun (WGS) entry which is preliminary data.</text>
</comment>
<dbReference type="PANTHER" id="PTHR13833">
    <property type="match status" value="1"/>
</dbReference>
<feature type="repeat" description="NHL" evidence="2">
    <location>
        <begin position="571"/>
        <end position="613"/>
    </location>
</feature>
<gene>
    <name evidence="5" type="ORF">ACFPN5_22915</name>
</gene>
<evidence type="ECO:0000256" key="2">
    <source>
        <dbReference type="PROSITE-ProRule" id="PRU00504"/>
    </source>
</evidence>
<evidence type="ECO:0000256" key="1">
    <source>
        <dbReference type="ARBA" id="ARBA00022737"/>
    </source>
</evidence>
<dbReference type="InterPro" id="IPR011042">
    <property type="entry name" value="6-blade_b-propeller_TolB-like"/>
</dbReference>
<keyword evidence="3" id="KW-0732">Signal</keyword>
<dbReference type="InterPro" id="IPR056822">
    <property type="entry name" value="TEN_NHL"/>
</dbReference>
<dbReference type="Gene3D" id="2.120.10.30">
    <property type="entry name" value="TolB, C-terminal domain"/>
    <property type="match status" value="6"/>
</dbReference>
<dbReference type="Gene3D" id="2.40.10.500">
    <property type="match status" value="1"/>
</dbReference>